<evidence type="ECO:0000313" key="3">
    <source>
        <dbReference type="EMBL" id="JAG24329.1"/>
    </source>
</evidence>
<dbReference type="GO" id="GO:0051082">
    <property type="term" value="F:unfolded protein binding"/>
    <property type="evidence" value="ECO:0007669"/>
    <property type="project" value="InterPro"/>
</dbReference>
<proteinExistence type="predicted"/>
<reference evidence="4" key="3">
    <citation type="journal article" date="2016" name="Gigascience">
        <title>De novo construction of an expanded transcriptome assembly for the western tarnished plant bug, Lygus hesperus.</title>
        <authorList>
            <person name="Tassone E.E."/>
            <person name="Geib S.M."/>
            <person name="Hall B."/>
            <person name="Fabrick J.A."/>
            <person name="Brent C.S."/>
            <person name="Hull J.J."/>
        </authorList>
    </citation>
    <scope>NUCLEOTIDE SEQUENCE</scope>
</reference>
<evidence type="ECO:0000313" key="4">
    <source>
        <dbReference type="EMBL" id="JAQ10029.1"/>
    </source>
</evidence>
<gene>
    <name evidence="4" type="primary">Dnajb2_0</name>
    <name evidence="3" type="ORF">CM83_54458</name>
    <name evidence="4" type="ORF">g.63514</name>
</gene>
<dbReference type="InterPro" id="IPR036869">
    <property type="entry name" value="J_dom_sf"/>
</dbReference>
<dbReference type="EMBL" id="GBHO01019275">
    <property type="protein sequence ID" value="JAG24329.1"/>
    <property type="molecule type" value="Transcribed_RNA"/>
</dbReference>
<dbReference type="SUPFAM" id="SSF46565">
    <property type="entry name" value="Chaperone J-domain"/>
    <property type="match status" value="1"/>
</dbReference>
<dbReference type="PROSITE" id="PS50076">
    <property type="entry name" value="DNAJ_2"/>
    <property type="match status" value="1"/>
</dbReference>
<dbReference type="PROSITE" id="PS00636">
    <property type="entry name" value="DNAJ_1"/>
    <property type="match status" value="1"/>
</dbReference>
<dbReference type="GO" id="GO:0005737">
    <property type="term" value="C:cytoplasm"/>
    <property type="evidence" value="ECO:0007669"/>
    <property type="project" value="UniProtKB-ARBA"/>
</dbReference>
<accession>A0A0A9XWN5</accession>
<protein>
    <submittedName>
        <fullName evidence="4">DnaJ subfamily B member 2</fullName>
    </submittedName>
</protein>
<organism evidence="3">
    <name type="scientific">Lygus hesperus</name>
    <name type="common">Western plant bug</name>
    <dbReference type="NCBI Taxonomy" id="30085"/>
    <lineage>
        <taxon>Eukaryota</taxon>
        <taxon>Metazoa</taxon>
        <taxon>Ecdysozoa</taxon>
        <taxon>Arthropoda</taxon>
        <taxon>Hexapoda</taxon>
        <taxon>Insecta</taxon>
        <taxon>Pterygota</taxon>
        <taxon>Neoptera</taxon>
        <taxon>Paraneoptera</taxon>
        <taxon>Hemiptera</taxon>
        <taxon>Heteroptera</taxon>
        <taxon>Panheteroptera</taxon>
        <taxon>Cimicomorpha</taxon>
        <taxon>Miridae</taxon>
        <taxon>Mirini</taxon>
        <taxon>Lygus</taxon>
    </lineage>
</organism>
<dbReference type="CDD" id="cd06257">
    <property type="entry name" value="DnaJ"/>
    <property type="match status" value="1"/>
</dbReference>
<dbReference type="Gene3D" id="1.10.287.110">
    <property type="entry name" value="DnaJ domain"/>
    <property type="match status" value="1"/>
</dbReference>
<evidence type="ECO:0000259" key="2">
    <source>
        <dbReference type="PROSITE" id="PS50076"/>
    </source>
</evidence>
<evidence type="ECO:0000256" key="1">
    <source>
        <dbReference type="ARBA" id="ARBA00023186"/>
    </source>
</evidence>
<reference evidence="3" key="1">
    <citation type="journal article" date="2014" name="PLoS ONE">
        <title>Transcriptome-Based Identification of ABC Transporters in the Western Tarnished Plant Bug Lygus hesperus.</title>
        <authorList>
            <person name="Hull J.J."/>
            <person name="Chaney K."/>
            <person name="Geib S.M."/>
            <person name="Fabrick J.A."/>
            <person name="Brent C.S."/>
            <person name="Walsh D."/>
            <person name="Lavine L.C."/>
        </authorList>
    </citation>
    <scope>NUCLEOTIDE SEQUENCE</scope>
</reference>
<dbReference type="InterPro" id="IPR001623">
    <property type="entry name" value="DnaJ_domain"/>
</dbReference>
<dbReference type="SMART" id="SM00271">
    <property type="entry name" value="DnaJ"/>
    <property type="match status" value="1"/>
</dbReference>
<dbReference type="Pfam" id="PF00226">
    <property type="entry name" value="DnaJ"/>
    <property type="match status" value="1"/>
</dbReference>
<dbReference type="InterPro" id="IPR043183">
    <property type="entry name" value="DNJB2/6-like"/>
</dbReference>
<dbReference type="GO" id="GO:0030544">
    <property type="term" value="F:Hsp70 protein binding"/>
    <property type="evidence" value="ECO:0007669"/>
    <property type="project" value="InterPro"/>
</dbReference>
<dbReference type="EMBL" id="GDHC01008600">
    <property type="protein sequence ID" value="JAQ10029.1"/>
    <property type="molecule type" value="Transcribed_RNA"/>
</dbReference>
<feature type="domain" description="J" evidence="2">
    <location>
        <begin position="3"/>
        <end position="69"/>
    </location>
</feature>
<dbReference type="PRINTS" id="PR00625">
    <property type="entry name" value="JDOMAIN"/>
</dbReference>
<dbReference type="FunFam" id="1.10.287.110:FF:000021">
    <property type="entry name" value="DnaJ (Hsp40) homolog, subfamily B, member 2"/>
    <property type="match status" value="1"/>
</dbReference>
<dbReference type="InterPro" id="IPR018253">
    <property type="entry name" value="DnaJ_domain_CS"/>
</dbReference>
<sequence length="227" mass="25551">MVDYYKVLDVTKNSTTADIKKAYRKLALKWHPDKNPDNPEEATKRFKEISEAYEVLSDDKKRRAYDQYGYEGLNGGLGRGRSRGYETDEDFFGGFGGFSFRDPEEVFREFFNTSSPFGNLFRGHSGHRGSDPLSSMFDPFGMNMMSPFDVFGDVGNNGVSFQSFTSSFGGNGNGVSKRTSTSTRFINGKKITTKKVYENGRETVMQYENDVLKSKTVDGVKQAISYS</sequence>
<keyword evidence="1" id="KW-0143">Chaperone</keyword>
<dbReference type="PANTHER" id="PTHR45168:SF3">
    <property type="entry name" value="DNAJ HEAT SHOCK PROTEIN FAMILY (HSP40) MEMBER B2"/>
    <property type="match status" value="1"/>
</dbReference>
<reference evidence="3" key="2">
    <citation type="submission" date="2014-07" db="EMBL/GenBank/DDBJ databases">
        <authorList>
            <person name="Hull J."/>
        </authorList>
    </citation>
    <scope>NUCLEOTIDE SEQUENCE</scope>
</reference>
<dbReference type="AlphaFoldDB" id="A0A0A9XWN5"/>
<dbReference type="PANTHER" id="PTHR45168">
    <property type="entry name" value="DNAJ HOMOLOG SUBFAMILY B MEMBER 2"/>
    <property type="match status" value="1"/>
</dbReference>
<name>A0A0A9XWN5_LYGHE</name>